<protein>
    <recommendedName>
        <fullName evidence="9">TRAP transporter small permease protein</fullName>
    </recommendedName>
</protein>
<gene>
    <name evidence="11" type="ORF">AT746_02850</name>
</gene>
<keyword evidence="5 9" id="KW-0812">Transmembrane</keyword>
<keyword evidence="12" id="KW-1185">Reference proteome</keyword>
<dbReference type="KEGG" id="lal:AT746_02850"/>
<dbReference type="PANTHER" id="PTHR35011">
    <property type="entry name" value="2,3-DIKETO-L-GULONATE TRAP TRANSPORTER SMALL PERMEASE PROTEIN YIAM"/>
    <property type="match status" value="1"/>
</dbReference>
<evidence type="ECO:0000256" key="7">
    <source>
        <dbReference type="ARBA" id="ARBA00023136"/>
    </source>
</evidence>
<comment type="subunit">
    <text evidence="9">The complex comprises the extracytoplasmic solute receptor protein and the two transmembrane proteins.</text>
</comment>
<feature type="transmembrane region" description="Helical" evidence="9">
    <location>
        <begin position="86"/>
        <end position="108"/>
    </location>
</feature>
<evidence type="ECO:0000256" key="6">
    <source>
        <dbReference type="ARBA" id="ARBA00022989"/>
    </source>
</evidence>
<dbReference type="STRING" id="1526571.AT746_02850"/>
<reference evidence="11 12" key="1">
    <citation type="submission" date="2015-12" db="EMBL/GenBank/DDBJ databases">
        <title>Complete genome of Lacimicrobium alkaliphilum KCTC 32984.</title>
        <authorList>
            <person name="Kim S.-G."/>
            <person name="Lee Y.-J."/>
        </authorList>
    </citation>
    <scope>NUCLEOTIDE SEQUENCE [LARGE SCALE GENOMIC DNA]</scope>
    <source>
        <strain evidence="11 12">YelD216</strain>
    </source>
</reference>
<dbReference type="InterPro" id="IPR055348">
    <property type="entry name" value="DctQ"/>
</dbReference>
<evidence type="ECO:0000256" key="5">
    <source>
        <dbReference type="ARBA" id="ARBA00022692"/>
    </source>
</evidence>
<dbReference type="RefSeq" id="WP_062476138.1">
    <property type="nucleotide sequence ID" value="NZ_CP013650.1"/>
</dbReference>
<comment type="subcellular location">
    <subcellularLocation>
        <location evidence="1 9">Cell inner membrane</location>
        <topology evidence="1 9">Multi-pass membrane protein</topology>
    </subcellularLocation>
</comment>
<evidence type="ECO:0000256" key="9">
    <source>
        <dbReference type="RuleBase" id="RU369079"/>
    </source>
</evidence>
<dbReference type="PANTHER" id="PTHR35011:SF2">
    <property type="entry name" value="2,3-DIKETO-L-GULONATE TRAP TRANSPORTER SMALL PERMEASE PROTEIN YIAM"/>
    <property type="match status" value="1"/>
</dbReference>
<dbReference type="GO" id="GO:0015740">
    <property type="term" value="P:C4-dicarboxylate transport"/>
    <property type="evidence" value="ECO:0007669"/>
    <property type="project" value="TreeGrafter"/>
</dbReference>
<dbReference type="GO" id="GO:0022857">
    <property type="term" value="F:transmembrane transporter activity"/>
    <property type="evidence" value="ECO:0007669"/>
    <property type="project" value="UniProtKB-UniRule"/>
</dbReference>
<keyword evidence="4 9" id="KW-0997">Cell inner membrane</keyword>
<dbReference type="GO" id="GO:0005886">
    <property type="term" value="C:plasma membrane"/>
    <property type="evidence" value="ECO:0007669"/>
    <property type="project" value="UniProtKB-SubCell"/>
</dbReference>
<feature type="transmembrane region" description="Helical" evidence="9">
    <location>
        <begin position="128"/>
        <end position="148"/>
    </location>
</feature>
<keyword evidence="3" id="KW-1003">Cell membrane</keyword>
<evidence type="ECO:0000256" key="8">
    <source>
        <dbReference type="ARBA" id="ARBA00038436"/>
    </source>
</evidence>
<proteinExistence type="inferred from homology"/>
<dbReference type="OrthoDB" id="2085311at2"/>
<keyword evidence="6 9" id="KW-1133">Transmembrane helix</keyword>
<feature type="transmembrane region" description="Helical" evidence="9">
    <location>
        <begin position="12"/>
        <end position="32"/>
    </location>
</feature>
<comment type="similarity">
    <text evidence="8 9">Belongs to the TRAP transporter small permease family.</text>
</comment>
<evidence type="ECO:0000256" key="4">
    <source>
        <dbReference type="ARBA" id="ARBA00022519"/>
    </source>
</evidence>
<sequence>MKELIKWVDKCLQWTLIAAMSGILLAVSWQVLSRYLLRDPSSGMEELSRYLLIWIGLLGAAYAYRTRAHIGLNLLVSGLPPAKKKVARIAVELLVICFCAVALLYGGSHLVMLTLELEQISASLGVKVGYVYAVLPLSGALIIFYGIYHLGLLLSDHPWEDDPWK</sequence>
<name>A0A0U3AF42_9ALTE</name>
<evidence type="ECO:0000256" key="3">
    <source>
        <dbReference type="ARBA" id="ARBA00022475"/>
    </source>
</evidence>
<evidence type="ECO:0000256" key="1">
    <source>
        <dbReference type="ARBA" id="ARBA00004429"/>
    </source>
</evidence>
<dbReference type="AlphaFoldDB" id="A0A0U3AF42"/>
<evidence type="ECO:0000313" key="11">
    <source>
        <dbReference type="EMBL" id="ALS97313.1"/>
    </source>
</evidence>
<keyword evidence="7 9" id="KW-0472">Membrane</keyword>
<comment type="function">
    <text evidence="9">Part of the tripartite ATP-independent periplasmic (TRAP) transport system.</text>
</comment>
<keyword evidence="2 9" id="KW-0813">Transport</keyword>
<evidence type="ECO:0000259" key="10">
    <source>
        <dbReference type="Pfam" id="PF04290"/>
    </source>
</evidence>
<organism evidence="11 12">
    <name type="scientific">Lacimicrobium alkaliphilum</name>
    <dbReference type="NCBI Taxonomy" id="1526571"/>
    <lineage>
        <taxon>Bacteria</taxon>
        <taxon>Pseudomonadati</taxon>
        <taxon>Pseudomonadota</taxon>
        <taxon>Gammaproteobacteria</taxon>
        <taxon>Alteromonadales</taxon>
        <taxon>Alteromonadaceae</taxon>
        <taxon>Lacimicrobium</taxon>
    </lineage>
</organism>
<evidence type="ECO:0000313" key="12">
    <source>
        <dbReference type="Proteomes" id="UP000068447"/>
    </source>
</evidence>
<dbReference type="InterPro" id="IPR007387">
    <property type="entry name" value="TRAP_DctQ"/>
</dbReference>
<accession>A0A0U3AF42</accession>
<dbReference type="EMBL" id="CP013650">
    <property type="protein sequence ID" value="ALS97313.1"/>
    <property type="molecule type" value="Genomic_DNA"/>
</dbReference>
<feature type="transmembrane region" description="Helical" evidence="9">
    <location>
        <begin position="47"/>
        <end position="65"/>
    </location>
</feature>
<dbReference type="Proteomes" id="UP000068447">
    <property type="component" value="Chromosome"/>
</dbReference>
<feature type="domain" description="Tripartite ATP-independent periplasmic transporters DctQ component" evidence="10">
    <location>
        <begin position="23"/>
        <end position="151"/>
    </location>
</feature>
<dbReference type="Pfam" id="PF04290">
    <property type="entry name" value="DctQ"/>
    <property type="match status" value="1"/>
</dbReference>
<evidence type="ECO:0000256" key="2">
    <source>
        <dbReference type="ARBA" id="ARBA00022448"/>
    </source>
</evidence>